<evidence type="ECO:0000256" key="6">
    <source>
        <dbReference type="ARBA" id="ARBA00022691"/>
    </source>
</evidence>
<dbReference type="PANTHER" id="PTHR46024">
    <property type="entry name" value="HISTONE-LYSINE N-METHYLTRANSFERASE EGGLESS"/>
    <property type="match status" value="1"/>
</dbReference>
<evidence type="ECO:0000256" key="8">
    <source>
        <dbReference type="SAM" id="MobiDB-lite"/>
    </source>
</evidence>
<dbReference type="InterPro" id="IPR007728">
    <property type="entry name" value="Pre-SET_dom"/>
</dbReference>
<evidence type="ECO:0000256" key="5">
    <source>
        <dbReference type="ARBA" id="ARBA00022679"/>
    </source>
</evidence>
<organism evidence="11 12">
    <name type="scientific">Volvox reticuliferus</name>
    <dbReference type="NCBI Taxonomy" id="1737510"/>
    <lineage>
        <taxon>Eukaryota</taxon>
        <taxon>Viridiplantae</taxon>
        <taxon>Chlorophyta</taxon>
        <taxon>core chlorophytes</taxon>
        <taxon>Chlorophyceae</taxon>
        <taxon>CS clade</taxon>
        <taxon>Chlamydomonadales</taxon>
        <taxon>Volvocaceae</taxon>
        <taxon>Volvox</taxon>
    </lineage>
</organism>
<keyword evidence="4" id="KW-0489">Methyltransferase</keyword>
<evidence type="ECO:0000256" key="2">
    <source>
        <dbReference type="ARBA" id="ARBA00004286"/>
    </source>
</evidence>
<dbReference type="InterPro" id="IPR046341">
    <property type="entry name" value="SET_dom_sf"/>
</dbReference>
<name>A0A8J4LMD8_9CHLO</name>
<keyword evidence="3" id="KW-0158">Chromosome</keyword>
<dbReference type="SMART" id="SM00317">
    <property type="entry name" value="SET"/>
    <property type="match status" value="1"/>
</dbReference>
<sequence length="506" mass="54250">MLADIRQCYSSDVLRNVDITGGLEPVPIPLINEINSETLPPDFKYIKEYEWAPGVYDLVRPVLKFMDEEMAEFACGNIQCGLAFNRLIAARDAAMGPNLPAGYTPHSEEQYNSAGCLLVTDPCGVHECGDMCTSTKCNRNKRVTNGVVLPLEVFMTESKGWGVRCREHIPAGAFVCTYVGQIMTDHMAEVRKGVDHYLFNLDYFTHIYEEMLEKGLEAIAAEIPLHKIPPVAPISAIRRVQELAAAEVRRQMATGTADATAPNISAATDDMDADVAAAVFSEVLPPAALKAAARDLLSSCRAVMSGAPFIRQERPSAAAPEGPSPQPPEGVANDNDAGGGTATGTQLPLSIVVEAEAAFKSCDEDPGAFYLQSIFSTAPACDVGGDDTATSAATGLPAAGTTAMSKMDSEQPEEYGPVLVLDARGTGNVGRFINHSCEGNLVIQAVFSGYYRNTFCYHVALYAGMDIPAMTELTYNYGYHSQVGRGEVGYGMECHCGAPNCVRKLL</sequence>
<dbReference type="Proteomes" id="UP000722791">
    <property type="component" value="Unassembled WGS sequence"/>
</dbReference>
<dbReference type="AlphaFoldDB" id="A0A8J4LMD8"/>
<evidence type="ECO:0000313" key="12">
    <source>
        <dbReference type="Proteomes" id="UP000722791"/>
    </source>
</evidence>
<evidence type="ECO:0000259" key="9">
    <source>
        <dbReference type="PROSITE" id="PS50280"/>
    </source>
</evidence>
<evidence type="ECO:0000259" key="10">
    <source>
        <dbReference type="PROSITE" id="PS50868"/>
    </source>
</evidence>
<proteinExistence type="predicted"/>
<dbReference type="GO" id="GO:0070828">
    <property type="term" value="P:heterochromatin organization"/>
    <property type="evidence" value="ECO:0007669"/>
    <property type="project" value="TreeGrafter"/>
</dbReference>
<feature type="domain" description="SET" evidence="9">
    <location>
        <begin position="149"/>
        <end position="478"/>
    </location>
</feature>
<dbReference type="GO" id="GO:0005634">
    <property type="term" value="C:nucleus"/>
    <property type="evidence" value="ECO:0007669"/>
    <property type="project" value="UniProtKB-SubCell"/>
</dbReference>
<evidence type="ECO:0008006" key="13">
    <source>
        <dbReference type="Google" id="ProtNLM"/>
    </source>
</evidence>
<dbReference type="GO" id="GO:0005694">
    <property type="term" value="C:chromosome"/>
    <property type="evidence" value="ECO:0007669"/>
    <property type="project" value="UniProtKB-SubCell"/>
</dbReference>
<comment type="subcellular location">
    <subcellularLocation>
        <location evidence="2">Chromosome</location>
    </subcellularLocation>
    <subcellularLocation>
        <location evidence="1">Nucleus</location>
    </subcellularLocation>
</comment>
<evidence type="ECO:0000256" key="7">
    <source>
        <dbReference type="ARBA" id="ARBA00023242"/>
    </source>
</evidence>
<dbReference type="GO" id="GO:0032259">
    <property type="term" value="P:methylation"/>
    <property type="evidence" value="ECO:0007669"/>
    <property type="project" value="UniProtKB-KW"/>
</dbReference>
<dbReference type="GO" id="GO:0046974">
    <property type="term" value="F:histone H3K9 methyltransferase activity"/>
    <property type="evidence" value="ECO:0007669"/>
    <property type="project" value="TreeGrafter"/>
</dbReference>
<reference evidence="11" key="1">
    <citation type="journal article" date="2021" name="Proc. Natl. Acad. Sci. U.S.A.">
        <title>Three genomes in the algal genus Volvox reveal the fate of a haploid sex-determining region after a transition to homothallism.</title>
        <authorList>
            <person name="Yamamoto K."/>
            <person name="Hamaji T."/>
            <person name="Kawai-Toyooka H."/>
            <person name="Matsuzaki R."/>
            <person name="Takahashi F."/>
            <person name="Nishimura Y."/>
            <person name="Kawachi M."/>
            <person name="Noguchi H."/>
            <person name="Minakuchi Y."/>
            <person name="Umen J.G."/>
            <person name="Toyoda A."/>
            <person name="Nozaki H."/>
        </authorList>
    </citation>
    <scope>NUCLEOTIDE SEQUENCE</scope>
    <source>
        <strain evidence="11">NIES-3785</strain>
    </source>
</reference>
<gene>
    <name evidence="11" type="ORF">Vretimale_7686</name>
</gene>
<dbReference type="Pfam" id="PF00856">
    <property type="entry name" value="SET"/>
    <property type="match status" value="1"/>
</dbReference>
<evidence type="ECO:0000256" key="1">
    <source>
        <dbReference type="ARBA" id="ARBA00004123"/>
    </source>
</evidence>
<dbReference type="GO" id="GO:0008270">
    <property type="term" value="F:zinc ion binding"/>
    <property type="evidence" value="ECO:0007669"/>
    <property type="project" value="InterPro"/>
</dbReference>
<dbReference type="EMBL" id="BNCQ01000012">
    <property type="protein sequence ID" value="GIM02858.1"/>
    <property type="molecule type" value="Genomic_DNA"/>
</dbReference>
<comment type="caution">
    <text evidence="11">The sequence shown here is derived from an EMBL/GenBank/DDBJ whole genome shotgun (WGS) entry which is preliminary data.</text>
</comment>
<dbReference type="Pfam" id="PF05033">
    <property type="entry name" value="Pre-SET"/>
    <property type="match status" value="1"/>
</dbReference>
<keyword evidence="7" id="KW-0539">Nucleus</keyword>
<keyword evidence="6" id="KW-0949">S-adenosyl-L-methionine</keyword>
<dbReference type="PROSITE" id="PS50280">
    <property type="entry name" value="SET"/>
    <property type="match status" value="1"/>
</dbReference>
<dbReference type="SMART" id="SM00468">
    <property type="entry name" value="PreSET"/>
    <property type="match status" value="1"/>
</dbReference>
<dbReference type="GO" id="GO:0010629">
    <property type="term" value="P:negative regulation of gene expression"/>
    <property type="evidence" value="ECO:0007669"/>
    <property type="project" value="TreeGrafter"/>
</dbReference>
<dbReference type="PANTHER" id="PTHR46024:SF1">
    <property type="entry name" value="HISTONE-LYSINE N-METHYLTRANSFERASE EGGLESS"/>
    <property type="match status" value="1"/>
</dbReference>
<dbReference type="InterPro" id="IPR003616">
    <property type="entry name" value="Post-SET_dom"/>
</dbReference>
<dbReference type="PROSITE" id="PS50868">
    <property type="entry name" value="POST_SET"/>
    <property type="match status" value="1"/>
</dbReference>
<dbReference type="InterPro" id="IPR051516">
    <property type="entry name" value="SETDB_methyltransferase"/>
</dbReference>
<evidence type="ECO:0000256" key="3">
    <source>
        <dbReference type="ARBA" id="ARBA00022454"/>
    </source>
</evidence>
<dbReference type="InterPro" id="IPR001214">
    <property type="entry name" value="SET_dom"/>
</dbReference>
<evidence type="ECO:0000313" key="11">
    <source>
        <dbReference type="EMBL" id="GIM02858.1"/>
    </source>
</evidence>
<evidence type="ECO:0000256" key="4">
    <source>
        <dbReference type="ARBA" id="ARBA00022603"/>
    </source>
</evidence>
<feature type="domain" description="Post-SET" evidence="10">
    <location>
        <begin position="490"/>
        <end position="506"/>
    </location>
</feature>
<protein>
    <recommendedName>
        <fullName evidence="13">SET domain-containing protein</fullName>
    </recommendedName>
</protein>
<dbReference type="Gene3D" id="2.170.270.10">
    <property type="entry name" value="SET domain"/>
    <property type="match status" value="2"/>
</dbReference>
<dbReference type="SUPFAM" id="SSF82199">
    <property type="entry name" value="SET domain"/>
    <property type="match status" value="1"/>
</dbReference>
<accession>A0A8J4LMD8</accession>
<feature type="region of interest" description="Disordered" evidence="8">
    <location>
        <begin position="313"/>
        <end position="344"/>
    </location>
</feature>
<keyword evidence="5" id="KW-0808">Transferase</keyword>